<sequence>MSFSRWSDHSERSMNQIIEGMLDYENWHVAERDPRTNENLSFNISKVFEQNKTITLNDDEIYYNYIKYDYERVRPGEEQNELRSSRIYNTSGFVIIYSDGTNTQYITNRKGNDGTKTILRRINNYSGKLEITFSPLQIEEDMFIWMIYRVLNSRDESLEDDSDLFIRQIIGFKGATTDNLAAVVGTGNRIMNLLSTLAFLFENEQVTMIKPRVEYGEETVEILLEVNGTIDVDLQNYTGIHLFEEEHERNAIVLLMTFLEIIPKIITAYGNAIDPENEEWSPGRKSAFLMGIGETIQEKIREKFV</sequence>
<accession>A0A9W3THP0</accession>
<dbReference type="EMBL" id="CP020002">
    <property type="protein sequence ID" value="AQY41149.1"/>
    <property type="molecule type" value="Genomic_DNA"/>
</dbReference>
<reference evidence="1 2" key="1">
    <citation type="submission" date="2017-03" db="EMBL/GenBank/DDBJ databases">
        <title>Complete genome sequence of Bacillus thuringiensis L-7601, a novel melanin producing strain.</title>
        <authorList>
            <person name="Cai J."/>
            <person name="Cao Z."/>
            <person name="Tan T."/>
        </authorList>
    </citation>
    <scope>NUCLEOTIDE SEQUENCE [LARGE SCALE GENOMIC DNA]</scope>
    <source>
        <strain evidence="1 2">L-7601</strain>
    </source>
</reference>
<name>A0A9W3THP0_BACTU</name>
<evidence type="ECO:0000313" key="2">
    <source>
        <dbReference type="Proteomes" id="UP000191057"/>
    </source>
</evidence>
<organism evidence="1 2">
    <name type="scientific">Bacillus thuringiensis</name>
    <dbReference type="NCBI Taxonomy" id="1428"/>
    <lineage>
        <taxon>Bacteria</taxon>
        <taxon>Bacillati</taxon>
        <taxon>Bacillota</taxon>
        <taxon>Bacilli</taxon>
        <taxon>Bacillales</taxon>
        <taxon>Bacillaceae</taxon>
        <taxon>Bacillus</taxon>
        <taxon>Bacillus cereus group</taxon>
    </lineage>
</organism>
<gene>
    <name evidence="1" type="ORF">B4918_25700</name>
</gene>
<evidence type="ECO:0000313" key="1">
    <source>
        <dbReference type="EMBL" id="AQY41149.1"/>
    </source>
</evidence>
<proteinExistence type="predicted"/>
<dbReference type="Proteomes" id="UP000191057">
    <property type="component" value="Chromosome"/>
</dbReference>
<dbReference type="AlphaFoldDB" id="A0A9W3THP0"/>
<protein>
    <submittedName>
        <fullName evidence="1">Uncharacterized protein</fullName>
    </submittedName>
</protein>